<dbReference type="GO" id="GO:0010044">
    <property type="term" value="P:response to aluminum ion"/>
    <property type="evidence" value="ECO:0007669"/>
    <property type="project" value="InterPro"/>
</dbReference>
<dbReference type="eggNOG" id="KOG1721">
    <property type="taxonomic scope" value="Eukaryota"/>
</dbReference>
<protein>
    <submittedName>
        <fullName evidence="12">Zinc finger protein STOP1 homolog</fullName>
    </submittedName>
</protein>
<dbReference type="InterPro" id="IPR036236">
    <property type="entry name" value="Znf_C2H2_sf"/>
</dbReference>
<gene>
    <name evidence="12" type="primary">LOC101510069</name>
</gene>
<keyword evidence="2" id="KW-0479">Metal-binding</keyword>
<evidence type="ECO:0000313" key="11">
    <source>
        <dbReference type="Proteomes" id="UP000087171"/>
    </source>
</evidence>
<keyword evidence="11" id="KW-1185">Reference proteome</keyword>
<dbReference type="SUPFAM" id="SSF57667">
    <property type="entry name" value="beta-beta-alpha zinc fingers"/>
    <property type="match status" value="1"/>
</dbReference>
<dbReference type="SMART" id="SM00355">
    <property type="entry name" value="ZnF_C2H2"/>
    <property type="match status" value="3"/>
</dbReference>
<evidence type="ECO:0000256" key="3">
    <source>
        <dbReference type="ARBA" id="ARBA00022737"/>
    </source>
</evidence>
<dbReference type="GO" id="GO:0010447">
    <property type="term" value="P:response to acidic pH"/>
    <property type="evidence" value="ECO:0007669"/>
    <property type="project" value="InterPro"/>
</dbReference>
<dbReference type="RefSeq" id="XP_004504082.1">
    <property type="nucleotide sequence ID" value="XM_004504025.3"/>
</dbReference>
<keyword evidence="6" id="KW-0805">Transcription regulation</keyword>
<evidence type="ECO:0000256" key="5">
    <source>
        <dbReference type="ARBA" id="ARBA00022833"/>
    </source>
</evidence>
<dbReference type="Pfam" id="PF22995">
    <property type="entry name" value="C2CH-3rd_BIRD-IDD"/>
    <property type="match status" value="1"/>
</dbReference>
<dbReference type="Pfam" id="PF12874">
    <property type="entry name" value="zf-met"/>
    <property type="match status" value="1"/>
</dbReference>
<dbReference type="Gene3D" id="3.30.160.60">
    <property type="entry name" value="Classic Zinc Finger"/>
    <property type="match status" value="2"/>
</dbReference>
<dbReference type="InterPro" id="IPR044300">
    <property type="entry name" value="STOP1/2"/>
</dbReference>
<organism evidence="11 12">
    <name type="scientific">Cicer arietinum</name>
    <name type="common">Chickpea</name>
    <name type="synonym">Garbanzo</name>
    <dbReference type="NCBI Taxonomy" id="3827"/>
    <lineage>
        <taxon>Eukaryota</taxon>
        <taxon>Viridiplantae</taxon>
        <taxon>Streptophyta</taxon>
        <taxon>Embryophyta</taxon>
        <taxon>Tracheophyta</taxon>
        <taxon>Spermatophyta</taxon>
        <taxon>Magnoliopsida</taxon>
        <taxon>eudicotyledons</taxon>
        <taxon>Gunneridae</taxon>
        <taxon>Pentapetalae</taxon>
        <taxon>rosids</taxon>
        <taxon>fabids</taxon>
        <taxon>Fabales</taxon>
        <taxon>Fabaceae</taxon>
        <taxon>Papilionoideae</taxon>
        <taxon>50 kb inversion clade</taxon>
        <taxon>NPAAA clade</taxon>
        <taxon>Hologalegina</taxon>
        <taxon>IRL clade</taxon>
        <taxon>Cicereae</taxon>
        <taxon>Cicer</taxon>
    </lineage>
</organism>
<dbReference type="GO" id="GO:0005634">
    <property type="term" value="C:nucleus"/>
    <property type="evidence" value="ECO:0007669"/>
    <property type="project" value="UniProtKB-SubCell"/>
</dbReference>
<keyword evidence="7" id="KW-0804">Transcription</keyword>
<dbReference type="AlphaFoldDB" id="A0A1S2YFK6"/>
<reference evidence="11" key="1">
    <citation type="journal article" date="2013" name="Nat. Biotechnol.">
        <title>Draft genome sequence of chickpea (Cicer arietinum) provides a resource for trait improvement.</title>
        <authorList>
            <person name="Varshney R.K."/>
            <person name="Song C."/>
            <person name="Saxena R.K."/>
            <person name="Azam S."/>
            <person name="Yu S."/>
            <person name="Sharpe A.G."/>
            <person name="Cannon S."/>
            <person name="Baek J."/>
            <person name="Rosen B.D."/>
            <person name="Tar'an B."/>
            <person name="Millan T."/>
            <person name="Zhang X."/>
            <person name="Ramsay L.D."/>
            <person name="Iwata A."/>
            <person name="Wang Y."/>
            <person name="Nelson W."/>
            <person name="Farmer A.D."/>
            <person name="Gaur P.M."/>
            <person name="Soderlund C."/>
            <person name="Penmetsa R.V."/>
            <person name="Xu C."/>
            <person name="Bharti A.K."/>
            <person name="He W."/>
            <person name="Winter P."/>
            <person name="Zhao S."/>
            <person name="Hane J.K."/>
            <person name="Carrasquilla-Garcia N."/>
            <person name="Condie J.A."/>
            <person name="Upadhyaya H.D."/>
            <person name="Luo M.C."/>
            <person name="Thudi M."/>
            <person name="Gowda C.L."/>
            <person name="Singh N.P."/>
            <person name="Lichtenzveig J."/>
            <person name="Gali K.K."/>
            <person name="Rubio J."/>
            <person name="Nadarajan N."/>
            <person name="Dolezel J."/>
            <person name="Bansal K.C."/>
            <person name="Xu X."/>
            <person name="Edwards D."/>
            <person name="Zhang G."/>
            <person name="Kahl G."/>
            <person name="Gil J."/>
            <person name="Singh K.B."/>
            <person name="Datta S.K."/>
            <person name="Jackson S.A."/>
            <person name="Wang J."/>
            <person name="Cook D.R."/>
        </authorList>
    </citation>
    <scope>NUCLEOTIDE SEQUENCE [LARGE SCALE GENOMIC DNA]</scope>
    <source>
        <strain evidence="11">cv. CDC Frontier</strain>
    </source>
</reference>
<comment type="subcellular location">
    <subcellularLocation>
        <location evidence="1">Nucleus</location>
    </subcellularLocation>
</comment>
<evidence type="ECO:0000256" key="6">
    <source>
        <dbReference type="ARBA" id="ARBA00023015"/>
    </source>
</evidence>
<keyword evidence="5" id="KW-0862">Zinc</keyword>
<dbReference type="STRING" id="3827.A0A1S2YFK6"/>
<dbReference type="InterPro" id="IPR055187">
    <property type="entry name" value="C2CH-3rd_BIRD-IDD"/>
</dbReference>
<evidence type="ECO:0000313" key="12">
    <source>
        <dbReference type="RefSeq" id="XP_004504082.1"/>
    </source>
</evidence>
<accession>A0A1S2YFK6</accession>
<dbReference type="PROSITE" id="PS00028">
    <property type="entry name" value="ZINC_FINGER_C2H2_1"/>
    <property type="match status" value="1"/>
</dbReference>
<sequence>MHNHTETQQIKSNNLIIPLHNLSKLNTQIDSLKHFIFQSINTNTLLSKHHLDTLSNQLSSSIRHVITNASALLAASPVTVTVSPTVNEHSETVELNAVELLAKHFHFCEICGKGFTRDANMRMHMRSHGERFKTREALRGGCGVREARLTATRFSCPFEGCKRNKLHKKFMPLKSVLCLRNHFKRSHCPKTHTCDRCKRKSFAVISDLKSHVKQCGGESTWKCTCGTTFSRKEKLFGHVARFEGHSPAVEVGEEEKRKTMEAAPAEGDRLPEGFFDDLEKFWV</sequence>
<evidence type="ECO:0000256" key="4">
    <source>
        <dbReference type="ARBA" id="ARBA00022771"/>
    </source>
</evidence>
<keyword evidence="4 9" id="KW-0863">Zinc-finger</keyword>
<dbReference type="PANTHER" id="PTHR46352">
    <property type="entry name" value="PROTEIN SENSITIVE TO PROTON RHIZOTOXICITY 1"/>
    <property type="match status" value="1"/>
</dbReference>
<evidence type="ECO:0000256" key="1">
    <source>
        <dbReference type="ARBA" id="ARBA00004123"/>
    </source>
</evidence>
<dbReference type="OrthoDB" id="8113227at2759"/>
<reference evidence="12" key="2">
    <citation type="submission" date="2025-08" db="UniProtKB">
        <authorList>
            <consortium name="RefSeq"/>
        </authorList>
    </citation>
    <scope>IDENTIFICATION</scope>
    <source>
        <tissue evidence="12">Etiolated seedlings</tissue>
    </source>
</reference>
<dbReference type="Proteomes" id="UP000087171">
    <property type="component" value="Chromosome Ca6"/>
</dbReference>
<evidence type="ECO:0000256" key="2">
    <source>
        <dbReference type="ARBA" id="ARBA00022723"/>
    </source>
</evidence>
<dbReference type="FunFam" id="3.30.160.60:FF:000145">
    <property type="entry name" value="Zinc finger protein 574"/>
    <property type="match status" value="1"/>
</dbReference>
<dbReference type="InterPro" id="IPR058196">
    <property type="entry name" value="zf-C2H2_STOP1/2_C"/>
</dbReference>
<feature type="domain" description="C2H2-type" evidence="10">
    <location>
        <begin position="106"/>
        <end position="128"/>
    </location>
</feature>
<keyword evidence="8" id="KW-0539">Nucleus</keyword>
<proteinExistence type="predicted"/>
<dbReference type="Pfam" id="PF23115">
    <property type="entry name" value="zf-C2H2_STOP2_3rd"/>
    <property type="match status" value="1"/>
</dbReference>
<dbReference type="InterPro" id="IPR059161">
    <property type="entry name" value="Znf-C2H2_STOP1/2_3rd"/>
</dbReference>
<dbReference type="GeneID" id="101510069"/>
<name>A0A1S2YFK6_CICAR</name>
<dbReference type="PANTHER" id="PTHR46352:SF14">
    <property type="entry name" value="PROTEIN SENSITIVE TO PROTON RHIZOTOXICITY 2-LIKE"/>
    <property type="match status" value="1"/>
</dbReference>
<evidence type="ECO:0000256" key="9">
    <source>
        <dbReference type="PROSITE-ProRule" id="PRU00042"/>
    </source>
</evidence>
<evidence type="ECO:0000256" key="7">
    <source>
        <dbReference type="ARBA" id="ARBA00023163"/>
    </source>
</evidence>
<dbReference type="InterPro" id="IPR013087">
    <property type="entry name" value="Znf_C2H2_type"/>
</dbReference>
<dbReference type="PROSITE" id="PS50157">
    <property type="entry name" value="ZINC_FINGER_C2H2_2"/>
    <property type="match status" value="1"/>
</dbReference>
<dbReference type="GO" id="GO:0008270">
    <property type="term" value="F:zinc ion binding"/>
    <property type="evidence" value="ECO:0007669"/>
    <property type="project" value="UniProtKB-KW"/>
</dbReference>
<dbReference type="KEGG" id="cam:101510069"/>
<dbReference type="Pfam" id="PF23118">
    <property type="entry name" value="zf-C2H2_STOP2_C"/>
    <property type="match status" value="1"/>
</dbReference>
<evidence type="ECO:0000256" key="8">
    <source>
        <dbReference type="ARBA" id="ARBA00023242"/>
    </source>
</evidence>
<evidence type="ECO:0000259" key="10">
    <source>
        <dbReference type="PROSITE" id="PS50157"/>
    </source>
</evidence>
<keyword evidence="3" id="KW-0677">Repeat</keyword>
<dbReference type="PaxDb" id="3827-XP_004504082.1"/>